<keyword evidence="3" id="KW-1185">Reference proteome</keyword>
<name>A0A6D2I553_9BRAS</name>
<dbReference type="PANTHER" id="PTHR31228:SF36">
    <property type="entry name" value="CYSTATIN_MONELLIN SUPERFAMILY PROTEIN"/>
    <property type="match status" value="1"/>
</dbReference>
<dbReference type="EMBL" id="CACVBM020001203">
    <property type="protein sequence ID" value="CAA7038990.1"/>
    <property type="molecule type" value="Genomic_DNA"/>
</dbReference>
<dbReference type="OrthoDB" id="1101070at2759"/>
<sequence length="231" mass="27120">MGELEGWSNNWLEPACLLWQSGGRGYERPPYMTRTDEDEPHYTAEQELAYMQKQVNESDGFDIDYTLNRCVFNYHPAMLDSHMFVDKPKTTEDLLKRLSQKSLDDYNETNKTRFEFVKVVKANFHWATAIMHLITFEVKDPFDDKIKLFQAKVRHAQGVVEEYVFCRPKPNQIVECVGNVKKDVDEDVDKDVEKEDTKKPRSFYVARVRTEDDASPLFYFYLIVCPICDVT</sequence>
<accession>A0A6D2I553</accession>
<dbReference type="Proteomes" id="UP000467841">
    <property type="component" value="Unassembled WGS sequence"/>
</dbReference>
<evidence type="ECO:0000313" key="2">
    <source>
        <dbReference type="EMBL" id="CAA7038990.1"/>
    </source>
</evidence>
<dbReference type="SUPFAM" id="SSF54403">
    <property type="entry name" value="Cystatin/monellin"/>
    <property type="match status" value="1"/>
</dbReference>
<gene>
    <name evidence="1" type="ORF">MERR_LOCUS10053</name>
    <name evidence="2" type="ORF">MERR_LOCUS26225</name>
</gene>
<dbReference type="Gene3D" id="3.10.450.10">
    <property type="match status" value="1"/>
</dbReference>
<dbReference type="PANTHER" id="PTHR31228">
    <property type="entry name" value="CYSTATIN/MONELLIN SUPERFAMILY PROTEIN"/>
    <property type="match status" value="1"/>
</dbReference>
<dbReference type="InterPro" id="IPR046350">
    <property type="entry name" value="Cystatin_sf"/>
</dbReference>
<dbReference type="InterPro" id="IPR006525">
    <property type="entry name" value="Cystatin-related_pln"/>
</dbReference>
<dbReference type="NCBIfam" id="TIGR01638">
    <property type="entry name" value="Atha_cystat_rel"/>
    <property type="match status" value="1"/>
</dbReference>
<proteinExistence type="predicted"/>
<organism evidence="1 3">
    <name type="scientific">Microthlaspi erraticum</name>
    <dbReference type="NCBI Taxonomy" id="1685480"/>
    <lineage>
        <taxon>Eukaryota</taxon>
        <taxon>Viridiplantae</taxon>
        <taxon>Streptophyta</taxon>
        <taxon>Embryophyta</taxon>
        <taxon>Tracheophyta</taxon>
        <taxon>Spermatophyta</taxon>
        <taxon>Magnoliopsida</taxon>
        <taxon>eudicotyledons</taxon>
        <taxon>Gunneridae</taxon>
        <taxon>Pentapetalae</taxon>
        <taxon>rosids</taxon>
        <taxon>malvids</taxon>
        <taxon>Brassicales</taxon>
        <taxon>Brassicaceae</taxon>
        <taxon>Coluteocarpeae</taxon>
        <taxon>Microthlaspi</taxon>
    </lineage>
</organism>
<evidence type="ECO:0000313" key="1">
    <source>
        <dbReference type="EMBL" id="CAA7022818.1"/>
    </source>
</evidence>
<reference evidence="1 3" key="1">
    <citation type="submission" date="2020-01" db="EMBL/GenBank/DDBJ databases">
        <authorList>
            <person name="Mishra B."/>
        </authorList>
    </citation>
    <scope>NUCLEOTIDE SEQUENCE [LARGE SCALE GENOMIC DNA]</scope>
</reference>
<dbReference type="AlphaFoldDB" id="A0A6D2I553"/>
<dbReference type="EMBL" id="CACVBM020000743">
    <property type="protein sequence ID" value="CAA7022818.1"/>
    <property type="molecule type" value="Genomic_DNA"/>
</dbReference>
<evidence type="ECO:0000313" key="3">
    <source>
        <dbReference type="Proteomes" id="UP000467841"/>
    </source>
</evidence>
<protein>
    <submittedName>
        <fullName evidence="1">Uncharacterized protein</fullName>
    </submittedName>
</protein>